<feature type="domain" description="Exonuclease" evidence="5">
    <location>
        <begin position="8"/>
        <end position="175"/>
    </location>
</feature>
<dbReference type="InterPro" id="IPR036397">
    <property type="entry name" value="RNaseH_sf"/>
</dbReference>
<name>A0ABQ6H5F6_9GAMM</name>
<dbReference type="SMART" id="SM00479">
    <property type="entry name" value="EXOIII"/>
    <property type="match status" value="1"/>
</dbReference>
<comment type="caution">
    <text evidence="6">The sequence shown here is derived from an EMBL/GenBank/DDBJ whole genome shotgun (WGS) entry which is preliminary data.</text>
</comment>
<evidence type="ECO:0000256" key="4">
    <source>
        <dbReference type="ARBA" id="ARBA00049244"/>
    </source>
</evidence>
<comment type="catalytic activity">
    <reaction evidence="4">
        <text>DNA(n) + a 2'-deoxyribonucleoside 5'-triphosphate = DNA(n+1) + diphosphate</text>
        <dbReference type="Rhea" id="RHEA:22508"/>
        <dbReference type="Rhea" id="RHEA-COMP:17339"/>
        <dbReference type="Rhea" id="RHEA-COMP:17340"/>
        <dbReference type="ChEBI" id="CHEBI:33019"/>
        <dbReference type="ChEBI" id="CHEBI:61560"/>
        <dbReference type="ChEBI" id="CHEBI:173112"/>
        <dbReference type="EC" id="2.7.7.7"/>
    </reaction>
</comment>
<organism evidence="6 7">
    <name type="scientific">Thalassotalea eurytherma</name>
    <dbReference type="NCBI Taxonomy" id="1144278"/>
    <lineage>
        <taxon>Bacteria</taxon>
        <taxon>Pseudomonadati</taxon>
        <taxon>Pseudomonadota</taxon>
        <taxon>Gammaproteobacteria</taxon>
        <taxon>Alteromonadales</taxon>
        <taxon>Colwelliaceae</taxon>
        <taxon>Thalassotalea</taxon>
    </lineage>
</organism>
<keyword evidence="3" id="KW-0378">Hydrolase</keyword>
<dbReference type="Pfam" id="PF00929">
    <property type="entry name" value="RNase_T"/>
    <property type="match status" value="1"/>
</dbReference>
<dbReference type="EMBL" id="BSSU01000015">
    <property type="protein sequence ID" value="GLX83381.1"/>
    <property type="molecule type" value="Genomic_DNA"/>
</dbReference>
<dbReference type="RefSeq" id="WP_284208817.1">
    <property type="nucleotide sequence ID" value="NZ_BSSU01000015.1"/>
</dbReference>
<evidence type="ECO:0000256" key="3">
    <source>
        <dbReference type="ARBA" id="ARBA00022839"/>
    </source>
</evidence>
<keyword evidence="2" id="KW-0540">Nuclease</keyword>
<proteinExistence type="predicted"/>
<dbReference type="InterPro" id="IPR013520">
    <property type="entry name" value="Ribonucl_H"/>
</dbReference>
<dbReference type="CDD" id="cd06127">
    <property type="entry name" value="DEDDh"/>
    <property type="match status" value="1"/>
</dbReference>
<dbReference type="Gene3D" id="3.30.420.10">
    <property type="entry name" value="Ribonuclease H-like superfamily/Ribonuclease H"/>
    <property type="match status" value="1"/>
</dbReference>
<evidence type="ECO:0000256" key="2">
    <source>
        <dbReference type="ARBA" id="ARBA00022722"/>
    </source>
</evidence>
<keyword evidence="7" id="KW-1185">Reference proteome</keyword>
<dbReference type="InterPro" id="IPR006054">
    <property type="entry name" value="DnaQ"/>
</dbReference>
<evidence type="ECO:0000313" key="7">
    <source>
        <dbReference type="Proteomes" id="UP001157133"/>
    </source>
</evidence>
<evidence type="ECO:0000259" key="5">
    <source>
        <dbReference type="SMART" id="SM00479"/>
    </source>
</evidence>
<reference evidence="6 7" key="1">
    <citation type="submission" date="2023-03" db="EMBL/GenBank/DDBJ databases">
        <title>Draft genome sequence of Thalassotalea eurytherma JCM 18482T.</title>
        <authorList>
            <person name="Sawabe T."/>
        </authorList>
    </citation>
    <scope>NUCLEOTIDE SEQUENCE [LARGE SCALE GENOMIC DNA]</scope>
    <source>
        <strain evidence="6 7">JCM 18482</strain>
    </source>
</reference>
<dbReference type="EC" id="2.7.7.7" evidence="1"/>
<gene>
    <name evidence="6" type="ORF">theurythT_28340</name>
</gene>
<keyword evidence="3" id="KW-0269">Exonuclease</keyword>
<evidence type="ECO:0000256" key="1">
    <source>
        <dbReference type="ARBA" id="ARBA00012417"/>
    </source>
</evidence>
<dbReference type="SUPFAM" id="SSF53098">
    <property type="entry name" value="Ribonuclease H-like"/>
    <property type="match status" value="1"/>
</dbReference>
<dbReference type="InterPro" id="IPR012337">
    <property type="entry name" value="RNaseH-like_sf"/>
</dbReference>
<dbReference type="PANTHER" id="PTHR30231:SF37">
    <property type="entry name" value="EXODEOXYRIBONUCLEASE 10"/>
    <property type="match status" value="1"/>
</dbReference>
<dbReference type="Proteomes" id="UP001157133">
    <property type="component" value="Unassembled WGS sequence"/>
</dbReference>
<protein>
    <recommendedName>
        <fullName evidence="1">DNA-directed DNA polymerase</fullName>
        <ecNumber evidence="1">2.7.7.7</ecNumber>
    </recommendedName>
</protein>
<accession>A0ABQ6H5F6</accession>
<dbReference type="PANTHER" id="PTHR30231">
    <property type="entry name" value="DNA POLYMERASE III SUBUNIT EPSILON"/>
    <property type="match status" value="1"/>
</dbReference>
<evidence type="ECO:0000313" key="6">
    <source>
        <dbReference type="EMBL" id="GLX83381.1"/>
    </source>
</evidence>
<dbReference type="NCBIfam" id="TIGR00573">
    <property type="entry name" value="dnaq"/>
    <property type="match status" value="1"/>
</dbReference>
<sequence>MKSTNADKLVILDFETTGLSPLQGDRAIEIGAVKIEQGKIHSRFQALMNPGRPINAFIENYTGISNQMLRTAQSNEVVMQDFADFIEDHHLIAHNASFDQKFLDAELSLINRNYNGEFGCSLLLSRRLYQDAPNHKLGTLVRYKNIAADGNYHRALFDAEMTTQLWLAMLDDIKIKTGLTEVPFSLVKKLSKTPKAQIDKLLSEQ</sequence>